<evidence type="ECO:0008006" key="4">
    <source>
        <dbReference type="Google" id="ProtNLM"/>
    </source>
</evidence>
<dbReference type="EMBL" id="BAABAH010000002">
    <property type="protein sequence ID" value="GAA3807073.1"/>
    <property type="molecule type" value="Genomic_DNA"/>
</dbReference>
<feature type="transmembrane region" description="Helical" evidence="1">
    <location>
        <begin position="37"/>
        <end position="62"/>
    </location>
</feature>
<reference evidence="3" key="1">
    <citation type="journal article" date="2019" name="Int. J. Syst. Evol. Microbiol.">
        <title>The Global Catalogue of Microorganisms (GCM) 10K type strain sequencing project: providing services to taxonomists for standard genome sequencing and annotation.</title>
        <authorList>
            <consortium name="The Broad Institute Genomics Platform"/>
            <consortium name="The Broad Institute Genome Sequencing Center for Infectious Disease"/>
            <person name="Wu L."/>
            <person name="Ma J."/>
        </authorList>
    </citation>
    <scope>NUCLEOTIDE SEQUENCE [LARGE SCALE GENOMIC DNA]</scope>
    <source>
        <strain evidence="3">JCM 16953</strain>
    </source>
</reference>
<comment type="caution">
    <text evidence="2">The sequence shown here is derived from an EMBL/GenBank/DDBJ whole genome shotgun (WGS) entry which is preliminary data.</text>
</comment>
<feature type="transmembrane region" description="Helical" evidence="1">
    <location>
        <begin position="12"/>
        <end position="31"/>
    </location>
</feature>
<dbReference type="Proteomes" id="UP001501821">
    <property type="component" value="Unassembled WGS sequence"/>
</dbReference>
<organism evidence="2 3">
    <name type="scientific">Nocardioides panacisoli</name>
    <dbReference type="NCBI Taxonomy" id="627624"/>
    <lineage>
        <taxon>Bacteria</taxon>
        <taxon>Bacillati</taxon>
        <taxon>Actinomycetota</taxon>
        <taxon>Actinomycetes</taxon>
        <taxon>Propionibacteriales</taxon>
        <taxon>Nocardioidaceae</taxon>
        <taxon>Nocardioides</taxon>
    </lineage>
</organism>
<name>A0ABP7I0Z8_9ACTN</name>
<protein>
    <recommendedName>
        <fullName evidence="4">PASTA domain-containing protein</fullName>
    </recommendedName>
</protein>
<sequence>MSIRFIAILVRVISLGLIVGGLVAGVLWLMSDKGLDGLGLGITAGTLLFMGVIFFFAFGSLFQAAGPNIKNGVQGTAEVTSVQDTGTTINDTVALFRVQANVTIPGVAPFPASLVLPIGRTQWGVLQPGVVLPVLVDPNDHSKVAYDDTRSTQTAGAGMAMGGGTPPIQKRSMADILERGIAATGTLYSATPTGLTAAHVNQGLPADQADDPLLQVSFGWAGADGQQQTMNAMIRVPDGSTLPPPGSQVPVRYLPEEPSVATIDWSAMS</sequence>
<dbReference type="RefSeq" id="WP_344772465.1">
    <property type="nucleotide sequence ID" value="NZ_BAABAH010000002.1"/>
</dbReference>
<keyword evidence="1" id="KW-0472">Membrane</keyword>
<evidence type="ECO:0000256" key="1">
    <source>
        <dbReference type="SAM" id="Phobius"/>
    </source>
</evidence>
<keyword evidence="1" id="KW-0812">Transmembrane</keyword>
<keyword evidence="3" id="KW-1185">Reference proteome</keyword>
<gene>
    <name evidence="2" type="ORF">GCM10022242_07530</name>
</gene>
<keyword evidence="1" id="KW-1133">Transmembrane helix</keyword>
<evidence type="ECO:0000313" key="2">
    <source>
        <dbReference type="EMBL" id="GAA3807073.1"/>
    </source>
</evidence>
<proteinExistence type="predicted"/>
<evidence type="ECO:0000313" key="3">
    <source>
        <dbReference type="Proteomes" id="UP001501821"/>
    </source>
</evidence>
<accession>A0ABP7I0Z8</accession>